<dbReference type="InterPro" id="IPR036291">
    <property type="entry name" value="NAD(P)-bd_dom_sf"/>
</dbReference>
<comment type="similarity">
    <text evidence="1">Belongs to the NmrA-type oxidoreductase family. Isoflavone reductase subfamily.</text>
</comment>
<evidence type="ECO:0000313" key="5">
    <source>
        <dbReference type="EMBL" id="RYN62221.1"/>
    </source>
</evidence>
<dbReference type="PANTHER" id="PTHR47706:SF9">
    <property type="entry name" value="NMRA-LIKE DOMAIN-CONTAINING PROTEIN-RELATED"/>
    <property type="match status" value="1"/>
</dbReference>
<comment type="caution">
    <text evidence="5">The sequence shown here is derived from an EMBL/GenBank/DDBJ whole genome shotgun (WGS) entry which is preliminary data.</text>
</comment>
<evidence type="ECO:0000259" key="4">
    <source>
        <dbReference type="Pfam" id="PF13460"/>
    </source>
</evidence>
<evidence type="ECO:0000256" key="3">
    <source>
        <dbReference type="ARBA" id="ARBA00023002"/>
    </source>
</evidence>
<dbReference type="PANTHER" id="PTHR47706">
    <property type="entry name" value="NMRA-LIKE FAMILY PROTEIN"/>
    <property type="match status" value="1"/>
</dbReference>
<dbReference type="Gene3D" id="3.40.50.720">
    <property type="entry name" value="NAD(P)-binding Rossmann-like Domain"/>
    <property type="match status" value="1"/>
</dbReference>
<dbReference type="Pfam" id="PF13460">
    <property type="entry name" value="NAD_binding_10"/>
    <property type="match status" value="1"/>
</dbReference>
<proteinExistence type="inferred from homology"/>
<feature type="domain" description="NAD(P)-binding" evidence="4">
    <location>
        <begin position="11"/>
        <end position="136"/>
    </location>
</feature>
<dbReference type="AlphaFoldDB" id="A0A4Q4MY40"/>
<dbReference type="Proteomes" id="UP000292402">
    <property type="component" value="Unassembled WGS sequence"/>
</dbReference>
<gene>
    <name evidence="5" type="ORF">AA0114_g679</name>
</gene>
<dbReference type="SUPFAM" id="SSF51735">
    <property type="entry name" value="NAD(P)-binding Rossmann-fold domains"/>
    <property type="match status" value="1"/>
</dbReference>
<accession>A0A4Q4MY40</accession>
<evidence type="ECO:0000256" key="2">
    <source>
        <dbReference type="ARBA" id="ARBA00022857"/>
    </source>
</evidence>
<dbReference type="InterPro" id="IPR016040">
    <property type="entry name" value="NAD(P)-bd_dom"/>
</dbReference>
<organism evidence="5 6">
    <name type="scientific">Alternaria tenuissima</name>
    <dbReference type="NCBI Taxonomy" id="119927"/>
    <lineage>
        <taxon>Eukaryota</taxon>
        <taxon>Fungi</taxon>
        <taxon>Dikarya</taxon>
        <taxon>Ascomycota</taxon>
        <taxon>Pezizomycotina</taxon>
        <taxon>Dothideomycetes</taxon>
        <taxon>Pleosporomycetidae</taxon>
        <taxon>Pleosporales</taxon>
        <taxon>Pleosporineae</taxon>
        <taxon>Pleosporaceae</taxon>
        <taxon>Alternaria</taxon>
        <taxon>Alternaria sect. Alternaria</taxon>
        <taxon>Alternaria alternata complex</taxon>
    </lineage>
</organism>
<dbReference type="InterPro" id="IPR051609">
    <property type="entry name" value="NmrA/Isoflavone_reductase-like"/>
</dbReference>
<reference evidence="6" key="1">
    <citation type="journal article" date="2019" name="bioRxiv">
        <title>Genomics, evolutionary history and diagnostics of the Alternaria alternata species group including apple and Asian pear pathotypes.</title>
        <authorList>
            <person name="Armitage A.D."/>
            <person name="Cockerton H.M."/>
            <person name="Sreenivasaprasad S."/>
            <person name="Woodhall J.W."/>
            <person name="Lane C.R."/>
            <person name="Harrison R.J."/>
            <person name="Clarkson J.P."/>
        </authorList>
    </citation>
    <scope>NUCLEOTIDE SEQUENCE [LARGE SCALE GENOMIC DNA]</scope>
    <source>
        <strain evidence="6">FERA 1082</strain>
    </source>
</reference>
<dbReference type="EMBL" id="PDXA01000001">
    <property type="protein sequence ID" value="RYN62221.1"/>
    <property type="molecule type" value="Genomic_DNA"/>
</dbReference>
<dbReference type="GO" id="GO:0016491">
    <property type="term" value="F:oxidoreductase activity"/>
    <property type="evidence" value="ECO:0007669"/>
    <property type="project" value="UniProtKB-KW"/>
</dbReference>
<keyword evidence="3" id="KW-0560">Oxidoreductase</keyword>
<evidence type="ECO:0000256" key="1">
    <source>
        <dbReference type="ARBA" id="ARBA00005725"/>
    </source>
</evidence>
<sequence>MPTTVAIAGISSRLALLVTKALLERPDVHIRGSCRDINKLPDELKDSPRVALIQSGPYDTENLRALIGGSDVVMCAYFADDETMLSAQKLLIDLCAEKGITRYIASDYTADYRKLDWGDLAGKEPMKHIAKYVEEKQGLEGVHILIGLFMETFLDYFNVVDKEGKKMSYWGSGDERWDLTSYKTAAEYIAAVALDPTATGFFKFRGERKSARELAADVESGYGFRPTMESRGSLTDLQAKLDGKGNKEMTLDAAVYFVLTGKITLGEDVDNGKYPEVMPERFADVLLRHSK</sequence>
<evidence type="ECO:0000313" key="6">
    <source>
        <dbReference type="Proteomes" id="UP000292402"/>
    </source>
</evidence>
<keyword evidence="2" id="KW-0521">NADP</keyword>
<protein>
    <recommendedName>
        <fullName evidence="4">NAD(P)-binding domain-containing protein</fullName>
    </recommendedName>
</protein>
<name>A0A4Q4MY40_9PLEO</name>